<name>A7B5S9_MEDG7</name>
<reference evidence="1 2" key="1">
    <citation type="submission" date="2007-04" db="EMBL/GenBank/DDBJ databases">
        <authorList>
            <person name="Fulton L."/>
            <person name="Clifton S."/>
            <person name="Fulton B."/>
            <person name="Xu J."/>
            <person name="Minx P."/>
            <person name="Pepin K.H."/>
            <person name="Johnson M."/>
            <person name="Thiruvilangam P."/>
            <person name="Bhonagiri V."/>
            <person name="Nash W.E."/>
            <person name="Mardis E.R."/>
            <person name="Wilson R.K."/>
        </authorList>
    </citation>
    <scope>NUCLEOTIDE SEQUENCE [LARGE SCALE GENOMIC DNA]</scope>
    <source>
        <strain evidence="1 2">ATCC 29149</strain>
    </source>
</reference>
<protein>
    <submittedName>
        <fullName evidence="1">Uncharacterized protein</fullName>
    </submittedName>
</protein>
<dbReference type="PaxDb" id="411470-RUMGNA_02925"/>
<comment type="caution">
    <text evidence="1">The sequence shown here is derived from an EMBL/GenBank/DDBJ whole genome shotgun (WGS) entry which is preliminary data.</text>
</comment>
<dbReference type="AlphaFoldDB" id="A7B5S9"/>
<sequence>MVRRTEITYEARQMYNPSVCLPCKKTDNKMKKAKYK</sequence>
<dbReference type="EMBL" id="AAYG02000023">
    <property type="protein sequence ID" value="EDN76749.1"/>
    <property type="molecule type" value="Genomic_DNA"/>
</dbReference>
<proteinExistence type="predicted"/>
<evidence type="ECO:0000313" key="1">
    <source>
        <dbReference type="EMBL" id="EDN76749.1"/>
    </source>
</evidence>
<accession>A7B5S9</accession>
<evidence type="ECO:0000313" key="2">
    <source>
        <dbReference type="Proteomes" id="UP000004410"/>
    </source>
</evidence>
<organism evidence="1 2">
    <name type="scientific">Mediterraneibacter gnavus (strain ATCC 29149 / DSM 114966 / JCM 6515 / VPI C7-9)</name>
    <name type="common">Ruminococcus gnavus</name>
    <dbReference type="NCBI Taxonomy" id="411470"/>
    <lineage>
        <taxon>Bacteria</taxon>
        <taxon>Bacillati</taxon>
        <taxon>Bacillota</taxon>
        <taxon>Clostridia</taxon>
        <taxon>Lachnospirales</taxon>
        <taxon>Lachnospiraceae</taxon>
        <taxon>Mediterraneibacter</taxon>
    </lineage>
</organism>
<dbReference type="Proteomes" id="UP000004410">
    <property type="component" value="Unassembled WGS sequence"/>
</dbReference>
<reference evidence="1 2" key="2">
    <citation type="submission" date="2007-06" db="EMBL/GenBank/DDBJ databases">
        <title>Draft genome sequence of Ruminococcus gnavus (ATCC 29149).</title>
        <authorList>
            <person name="Sudarsanam P."/>
            <person name="Ley R."/>
            <person name="Guruge J."/>
            <person name="Turnbaugh P.J."/>
            <person name="Mahowald M."/>
            <person name="Liep D."/>
            <person name="Gordon J."/>
        </authorList>
    </citation>
    <scope>NUCLEOTIDE SEQUENCE [LARGE SCALE GENOMIC DNA]</scope>
    <source>
        <strain evidence="1 2">ATCC 29149</strain>
    </source>
</reference>
<gene>
    <name evidence="1" type="ORF">RUMGNA_02925</name>
</gene>